<organism evidence="1 2">
    <name type="scientific">Dermacentor silvarum</name>
    <name type="common">Tick</name>
    <dbReference type="NCBI Taxonomy" id="543639"/>
    <lineage>
        <taxon>Eukaryota</taxon>
        <taxon>Metazoa</taxon>
        <taxon>Ecdysozoa</taxon>
        <taxon>Arthropoda</taxon>
        <taxon>Chelicerata</taxon>
        <taxon>Arachnida</taxon>
        <taxon>Acari</taxon>
        <taxon>Parasitiformes</taxon>
        <taxon>Ixodida</taxon>
        <taxon>Ixodoidea</taxon>
        <taxon>Ixodidae</taxon>
        <taxon>Rhipicephalinae</taxon>
        <taxon>Dermacentor</taxon>
    </lineage>
</organism>
<dbReference type="EMBL" id="CM023478">
    <property type="protein sequence ID" value="KAH7933673.1"/>
    <property type="molecule type" value="Genomic_DNA"/>
</dbReference>
<keyword evidence="2" id="KW-1185">Reference proteome</keyword>
<protein>
    <submittedName>
        <fullName evidence="1">Uncharacterized protein</fullName>
    </submittedName>
</protein>
<reference evidence="1" key="1">
    <citation type="submission" date="2020-05" db="EMBL/GenBank/DDBJ databases">
        <title>Large-scale comparative analyses of tick genomes elucidate their genetic diversity and vector capacities.</title>
        <authorList>
            <person name="Jia N."/>
            <person name="Wang J."/>
            <person name="Shi W."/>
            <person name="Du L."/>
            <person name="Sun Y."/>
            <person name="Zhan W."/>
            <person name="Jiang J."/>
            <person name="Wang Q."/>
            <person name="Zhang B."/>
            <person name="Ji P."/>
            <person name="Sakyi L.B."/>
            <person name="Cui X."/>
            <person name="Yuan T."/>
            <person name="Jiang B."/>
            <person name="Yang W."/>
            <person name="Lam T.T.-Y."/>
            <person name="Chang Q."/>
            <person name="Ding S."/>
            <person name="Wang X."/>
            <person name="Zhu J."/>
            <person name="Ruan X."/>
            <person name="Zhao L."/>
            <person name="Wei J."/>
            <person name="Que T."/>
            <person name="Du C."/>
            <person name="Cheng J."/>
            <person name="Dai P."/>
            <person name="Han X."/>
            <person name="Huang E."/>
            <person name="Gao Y."/>
            <person name="Liu J."/>
            <person name="Shao H."/>
            <person name="Ye R."/>
            <person name="Li L."/>
            <person name="Wei W."/>
            <person name="Wang X."/>
            <person name="Wang C."/>
            <person name="Yang T."/>
            <person name="Huo Q."/>
            <person name="Li W."/>
            <person name="Guo W."/>
            <person name="Chen H."/>
            <person name="Zhou L."/>
            <person name="Ni X."/>
            <person name="Tian J."/>
            <person name="Zhou Y."/>
            <person name="Sheng Y."/>
            <person name="Liu T."/>
            <person name="Pan Y."/>
            <person name="Xia L."/>
            <person name="Li J."/>
            <person name="Zhao F."/>
            <person name="Cao W."/>
        </authorList>
    </citation>
    <scope>NUCLEOTIDE SEQUENCE</scope>
    <source>
        <strain evidence="1">Dsil-2018</strain>
    </source>
</reference>
<sequence length="251" mass="28171">MKDHEKTMTLMIDEIHIKPYFDYKGGRIVGTAAHSTEPATTAQVFMVQSLLSPNKDVINILPVCKMNAETLHERAKNIIINIEKMGLKVIAVVTDNNALNRKIMSFFAPNSQVSIVYPHQADNARQLAGAQYHISVRQLYECEKKLRLQKVLTFPREETEFGDVSENLADFNFSVAVNDDDIAGCQHDMDAIVYIAGYAAHAASKKLSCSACFCTLVMENREIQVENSAMIVNLTRGGLKFPQHVSSTWFW</sequence>
<gene>
    <name evidence="1" type="ORF">HPB49_015558</name>
</gene>
<name>A0ACB8C498_DERSI</name>
<accession>A0ACB8C498</accession>
<proteinExistence type="predicted"/>
<dbReference type="Proteomes" id="UP000821865">
    <property type="component" value="Chromosome 9"/>
</dbReference>
<comment type="caution">
    <text evidence="1">The sequence shown here is derived from an EMBL/GenBank/DDBJ whole genome shotgun (WGS) entry which is preliminary data.</text>
</comment>
<evidence type="ECO:0000313" key="2">
    <source>
        <dbReference type="Proteomes" id="UP000821865"/>
    </source>
</evidence>
<evidence type="ECO:0000313" key="1">
    <source>
        <dbReference type="EMBL" id="KAH7933673.1"/>
    </source>
</evidence>